<dbReference type="Proteomes" id="UP000324159">
    <property type="component" value="Unassembled WGS sequence"/>
</dbReference>
<dbReference type="AlphaFoldDB" id="A0A5D3WH75"/>
<feature type="active site" description="Charge relay system" evidence="5">
    <location>
        <position position="399"/>
    </location>
</feature>
<protein>
    <submittedName>
        <fullName evidence="10">Bacillopeptidase F</fullName>
    </submittedName>
</protein>
<gene>
    <name evidence="10" type="ORF">EDC39_11355</name>
</gene>
<dbReference type="OrthoDB" id="5395460at2"/>
<reference evidence="10 11" key="1">
    <citation type="submission" date="2019-07" db="EMBL/GenBank/DDBJ databases">
        <title>Genomic Encyclopedia of Type Strains, Phase IV (KMG-IV): sequencing the most valuable type-strain genomes for metagenomic binning, comparative biology and taxonomic classification.</title>
        <authorList>
            <person name="Goeker M."/>
        </authorList>
    </citation>
    <scope>NUCLEOTIDE SEQUENCE [LARGE SCALE GENOMIC DNA]</scope>
    <source>
        <strain evidence="10 11">SS015</strain>
    </source>
</reference>
<evidence type="ECO:0000259" key="9">
    <source>
        <dbReference type="Pfam" id="PF05922"/>
    </source>
</evidence>
<dbReference type="SUPFAM" id="SSF49265">
    <property type="entry name" value="Fibronectin type III"/>
    <property type="match status" value="1"/>
</dbReference>
<dbReference type="GO" id="GO:0004252">
    <property type="term" value="F:serine-type endopeptidase activity"/>
    <property type="evidence" value="ECO:0007669"/>
    <property type="project" value="UniProtKB-UniRule"/>
</dbReference>
<keyword evidence="11" id="KW-1185">Reference proteome</keyword>
<evidence type="ECO:0000256" key="6">
    <source>
        <dbReference type="RuleBase" id="RU003355"/>
    </source>
</evidence>
<dbReference type="InterPro" id="IPR050131">
    <property type="entry name" value="Peptidase_S8_subtilisin-like"/>
</dbReference>
<dbReference type="InterPro" id="IPR036116">
    <property type="entry name" value="FN3_sf"/>
</dbReference>
<dbReference type="Pfam" id="PF05922">
    <property type="entry name" value="Inhibitor_I9"/>
    <property type="match status" value="1"/>
</dbReference>
<proteinExistence type="inferred from homology"/>
<dbReference type="PANTHER" id="PTHR43806:SF11">
    <property type="entry name" value="CEREVISIN-RELATED"/>
    <property type="match status" value="1"/>
</dbReference>
<evidence type="ECO:0000313" key="10">
    <source>
        <dbReference type="EMBL" id="TYO96665.1"/>
    </source>
</evidence>
<feature type="domain" description="Peptidase S8/S53" evidence="8">
    <location>
        <begin position="166"/>
        <end position="447"/>
    </location>
</feature>
<keyword evidence="7" id="KW-1133">Transmembrane helix</keyword>
<keyword evidence="4 5" id="KW-0720">Serine protease</keyword>
<evidence type="ECO:0000256" key="1">
    <source>
        <dbReference type="ARBA" id="ARBA00011073"/>
    </source>
</evidence>
<organism evidence="10 11">
    <name type="scientific">Geothermobacter ehrlichii</name>
    <dbReference type="NCBI Taxonomy" id="213224"/>
    <lineage>
        <taxon>Bacteria</taxon>
        <taxon>Pseudomonadati</taxon>
        <taxon>Thermodesulfobacteriota</taxon>
        <taxon>Desulfuromonadia</taxon>
        <taxon>Desulfuromonadales</taxon>
        <taxon>Geothermobacteraceae</taxon>
        <taxon>Geothermobacter</taxon>
    </lineage>
</organism>
<dbReference type="PROSITE" id="PS00138">
    <property type="entry name" value="SUBTILASE_SER"/>
    <property type="match status" value="1"/>
</dbReference>
<dbReference type="EMBL" id="VNIB01000013">
    <property type="protein sequence ID" value="TYO96665.1"/>
    <property type="molecule type" value="Genomic_DNA"/>
</dbReference>
<evidence type="ECO:0000256" key="5">
    <source>
        <dbReference type="PROSITE-ProRule" id="PRU01240"/>
    </source>
</evidence>
<dbReference type="SUPFAM" id="SSF52743">
    <property type="entry name" value="Subtilisin-like"/>
    <property type="match status" value="1"/>
</dbReference>
<feature type="transmembrane region" description="Helical" evidence="7">
    <location>
        <begin position="548"/>
        <end position="567"/>
    </location>
</feature>
<dbReference type="InterPro" id="IPR023827">
    <property type="entry name" value="Peptidase_S8_Asp-AS"/>
</dbReference>
<dbReference type="Pfam" id="PF00082">
    <property type="entry name" value="Peptidase_S8"/>
    <property type="match status" value="1"/>
</dbReference>
<keyword evidence="7" id="KW-0472">Membrane</keyword>
<evidence type="ECO:0000256" key="7">
    <source>
        <dbReference type="SAM" id="Phobius"/>
    </source>
</evidence>
<feature type="domain" description="Inhibitor I9" evidence="9">
    <location>
        <begin position="90"/>
        <end position="133"/>
    </location>
</feature>
<dbReference type="InterPro" id="IPR010259">
    <property type="entry name" value="S8pro/Inhibitor_I9"/>
</dbReference>
<dbReference type="Gene3D" id="2.60.40.10">
    <property type="entry name" value="Immunoglobulins"/>
    <property type="match status" value="1"/>
</dbReference>
<name>A0A5D3WH75_9BACT</name>
<feature type="transmembrane region" description="Helical" evidence="7">
    <location>
        <begin position="522"/>
        <end position="541"/>
    </location>
</feature>
<feature type="active site" description="Charge relay system" evidence="5">
    <location>
        <position position="228"/>
    </location>
</feature>
<dbReference type="PROSITE" id="PS00137">
    <property type="entry name" value="SUBTILASE_HIS"/>
    <property type="match status" value="1"/>
</dbReference>
<dbReference type="InterPro" id="IPR022398">
    <property type="entry name" value="Peptidase_S8_His-AS"/>
</dbReference>
<comment type="similarity">
    <text evidence="1 5 6">Belongs to the peptidase S8 family.</text>
</comment>
<keyword evidence="7" id="KW-0812">Transmembrane</keyword>
<accession>A0A5D3WH75</accession>
<keyword evidence="3 5" id="KW-0378">Hydrolase</keyword>
<sequence>MLSRSCLGVVLLLAGLLVPFSGWCTGIGPSLADRLALSAPEERIPVIVQMKQSPRPPLPADLTTGQRRLAVVRALRLASEERQRSVRRLLQDWRRRYRELWIINGLALELTAAEIEALAALPEVESIRYDTPLLLAAEPVQPMATVTSSSWNLTSIGVDQVFGLSGQGKVVAVLDTGVDLGHPEFTAGSWRGNAGDWYNPFVADCTADPTNCGACDLEATQPCDIDGHGTGVASLIVGQSLGVAPGAQWIAAKIWRDDGWTTNSRILGALQWVLDPDNDPATDDAPDVVNGSWGFETLPGVCVTDFESAVQQLKDAGILVAFAAGNIGPSASTSISPANNPNNFAVGSVGVTQTVSLFSSRGPSPCDAPDEVFPELVAPGESITIAQPGGGYAVASGTSFSTPHVSGIMALLLEGFPQTPSVQMETVLKTTAKDLGDAGPDNDYGYGLVDALAAYQYLLPPAPELIAPADQDSGLAVDLTLSWRQSPDPLGAAVTNSVWLSTDPGFSGAVPVQVTRASADSAVSPVPLFLLAVLLPPGLFWRHRNRSVAIGLLLLVVLTLLSCGGGGGGSSAPVTDPDVRQLDVTGLTPATTYYWKVQARTARGDLASESPVYSFTTQ</sequence>
<dbReference type="Gene3D" id="3.40.50.200">
    <property type="entry name" value="Peptidase S8/S53 domain"/>
    <property type="match status" value="1"/>
</dbReference>
<dbReference type="PROSITE" id="PS00136">
    <property type="entry name" value="SUBTILASE_ASP"/>
    <property type="match status" value="1"/>
</dbReference>
<evidence type="ECO:0000256" key="3">
    <source>
        <dbReference type="ARBA" id="ARBA00022801"/>
    </source>
</evidence>
<dbReference type="RefSeq" id="WP_148896735.1">
    <property type="nucleotide sequence ID" value="NZ_VNIB01000013.1"/>
</dbReference>
<evidence type="ECO:0000313" key="11">
    <source>
        <dbReference type="Proteomes" id="UP000324159"/>
    </source>
</evidence>
<evidence type="ECO:0000256" key="4">
    <source>
        <dbReference type="ARBA" id="ARBA00022825"/>
    </source>
</evidence>
<dbReference type="PROSITE" id="PS51892">
    <property type="entry name" value="SUBTILASE"/>
    <property type="match status" value="1"/>
</dbReference>
<comment type="caution">
    <text evidence="10">The sequence shown here is derived from an EMBL/GenBank/DDBJ whole genome shotgun (WGS) entry which is preliminary data.</text>
</comment>
<dbReference type="GO" id="GO:0006508">
    <property type="term" value="P:proteolysis"/>
    <property type="evidence" value="ECO:0007669"/>
    <property type="project" value="UniProtKB-KW"/>
</dbReference>
<dbReference type="InterPro" id="IPR023828">
    <property type="entry name" value="Peptidase_S8_Ser-AS"/>
</dbReference>
<dbReference type="InterPro" id="IPR000209">
    <property type="entry name" value="Peptidase_S8/S53_dom"/>
</dbReference>
<keyword evidence="2 5" id="KW-0645">Protease</keyword>
<evidence type="ECO:0000259" key="8">
    <source>
        <dbReference type="Pfam" id="PF00082"/>
    </source>
</evidence>
<dbReference type="InterPro" id="IPR036852">
    <property type="entry name" value="Peptidase_S8/S53_dom_sf"/>
</dbReference>
<dbReference type="PRINTS" id="PR00723">
    <property type="entry name" value="SUBTILISIN"/>
</dbReference>
<dbReference type="InterPro" id="IPR013783">
    <property type="entry name" value="Ig-like_fold"/>
</dbReference>
<dbReference type="InterPro" id="IPR015500">
    <property type="entry name" value="Peptidase_S8_subtilisin-rel"/>
</dbReference>
<evidence type="ECO:0000256" key="2">
    <source>
        <dbReference type="ARBA" id="ARBA00022670"/>
    </source>
</evidence>
<dbReference type="PANTHER" id="PTHR43806">
    <property type="entry name" value="PEPTIDASE S8"/>
    <property type="match status" value="1"/>
</dbReference>
<feature type="active site" description="Charge relay system" evidence="5">
    <location>
        <position position="175"/>
    </location>
</feature>